<evidence type="ECO:0000313" key="10">
    <source>
        <dbReference type="Proteomes" id="UP001147695"/>
    </source>
</evidence>
<dbReference type="GO" id="GO:0008270">
    <property type="term" value="F:zinc ion binding"/>
    <property type="evidence" value="ECO:0007669"/>
    <property type="project" value="InterPro"/>
</dbReference>
<dbReference type="GO" id="GO:0001228">
    <property type="term" value="F:DNA-binding transcription activator activity, RNA polymerase II-specific"/>
    <property type="evidence" value="ECO:0007669"/>
    <property type="project" value="TreeGrafter"/>
</dbReference>
<dbReference type="PANTHER" id="PTHR31944">
    <property type="entry name" value="HEME-RESPONSIVE ZINC FINGER TRANSCRIPTION FACTOR HAP1"/>
    <property type="match status" value="1"/>
</dbReference>
<organism evidence="9 10">
    <name type="scientific">Penicillium brevicompactum</name>
    <dbReference type="NCBI Taxonomy" id="5074"/>
    <lineage>
        <taxon>Eukaryota</taxon>
        <taxon>Fungi</taxon>
        <taxon>Dikarya</taxon>
        <taxon>Ascomycota</taxon>
        <taxon>Pezizomycotina</taxon>
        <taxon>Eurotiomycetes</taxon>
        <taxon>Eurotiomycetidae</taxon>
        <taxon>Eurotiales</taxon>
        <taxon>Aspergillaceae</taxon>
        <taxon>Penicillium</taxon>
    </lineage>
</organism>
<keyword evidence="1" id="KW-0479">Metal-binding</keyword>
<dbReference type="GO" id="GO:0000978">
    <property type="term" value="F:RNA polymerase II cis-regulatory region sequence-specific DNA binding"/>
    <property type="evidence" value="ECO:0007669"/>
    <property type="project" value="TreeGrafter"/>
</dbReference>
<accession>A0A9W9ULX7</accession>
<keyword evidence="4" id="KW-0238">DNA-binding</keyword>
<dbReference type="SMART" id="SM00906">
    <property type="entry name" value="Fungal_trans"/>
    <property type="match status" value="1"/>
</dbReference>
<proteinExistence type="predicted"/>
<dbReference type="CDD" id="cd12148">
    <property type="entry name" value="fungal_TF_MHR"/>
    <property type="match status" value="1"/>
</dbReference>
<keyword evidence="6" id="KW-0539">Nucleus</keyword>
<gene>
    <name evidence="9" type="ORF">N7452_002879</name>
</gene>
<evidence type="ECO:0000256" key="5">
    <source>
        <dbReference type="ARBA" id="ARBA00023163"/>
    </source>
</evidence>
<dbReference type="EMBL" id="JAPZBQ010000002">
    <property type="protein sequence ID" value="KAJ5344875.1"/>
    <property type="molecule type" value="Genomic_DNA"/>
</dbReference>
<keyword evidence="5" id="KW-0804">Transcription</keyword>
<keyword evidence="3" id="KW-0805">Transcription regulation</keyword>
<dbReference type="GO" id="GO:0006351">
    <property type="term" value="P:DNA-templated transcription"/>
    <property type="evidence" value="ECO:0007669"/>
    <property type="project" value="InterPro"/>
</dbReference>
<comment type="caution">
    <text evidence="9">The sequence shown here is derived from an EMBL/GenBank/DDBJ whole genome shotgun (WGS) entry which is preliminary data.</text>
</comment>
<dbReference type="InterPro" id="IPR007219">
    <property type="entry name" value="XnlR_reg_dom"/>
</dbReference>
<dbReference type="AlphaFoldDB" id="A0A9W9ULX7"/>
<evidence type="ECO:0000313" key="9">
    <source>
        <dbReference type="EMBL" id="KAJ5344875.1"/>
    </source>
</evidence>
<dbReference type="InterPro" id="IPR051430">
    <property type="entry name" value="Fungal_TF_Env_Response"/>
</dbReference>
<evidence type="ECO:0000256" key="4">
    <source>
        <dbReference type="ARBA" id="ARBA00023125"/>
    </source>
</evidence>
<reference evidence="9" key="1">
    <citation type="submission" date="2022-12" db="EMBL/GenBank/DDBJ databases">
        <authorList>
            <person name="Petersen C."/>
        </authorList>
    </citation>
    <scope>NUCLEOTIDE SEQUENCE</scope>
    <source>
        <strain evidence="9">IBT 35673</strain>
    </source>
</reference>
<protein>
    <recommendedName>
        <fullName evidence="8">Xylanolytic transcriptional activator regulatory domain-containing protein</fullName>
    </recommendedName>
</protein>
<evidence type="ECO:0000256" key="3">
    <source>
        <dbReference type="ARBA" id="ARBA00023015"/>
    </source>
</evidence>
<sequence>MVGLYLGAFESVYRILHIPSFWVEYETFWSNPEQAPTELRLKILLVVGIGASIHETGMNAGLRHTIHRWIYAAQAWLSGPLEKDRLAVSGLQIDCLTILARQIYSIGADLVWTSMGTLLHKAMQINLHRDPKHLSRISVLQAEVRRRLWATIVEMTVQAALDSAMPPSLPESDTEPPSNINDDEISESTTAVQSHSSGIYTATSMQLLMLASLPVRLRILHTLTSLSPEISYLDVIALSSELTNVLTSNYEFIKHGAGASMTPFHRNLLDYLIRRFMIPLHCPFTDKARTNPLLSSSLKATLDAAMAIMSPEPDDAFSRLMAIGGGLFREGIWCAMTVISIELLAQTEAQSIDGTLHRNHRYIGLLKNIATDLLSISVERIRQGESNVKGHMFMSMIIAQVEAKQSGVDSEFSIAKSAESSLELCHGLLMTLADTVSLAHSSDGDFESGASHHGELEESTGLDLDLDWDFLLPDAGFA</sequence>
<dbReference type="Pfam" id="PF04082">
    <property type="entry name" value="Fungal_trans"/>
    <property type="match status" value="1"/>
</dbReference>
<evidence type="ECO:0000256" key="7">
    <source>
        <dbReference type="SAM" id="MobiDB-lite"/>
    </source>
</evidence>
<evidence type="ECO:0000256" key="6">
    <source>
        <dbReference type="ARBA" id="ARBA00023242"/>
    </source>
</evidence>
<evidence type="ECO:0000256" key="2">
    <source>
        <dbReference type="ARBA" id="ARBA00022833"/>
    </source>
</evidence>
<name>A0A9W9ULX7_PENBR</name>
<reference evidence="9" key="2">
    <citation type="journal article" date="2023" name="IMA Fungus">
        <title>Comparative genomic study of the Penicillium genus elucidates a diverse pangenome and 15 lateral gene transfer events.</title>
        <authorList>
            <person name="Petersen C."/>
            <person name="Sorensen T."/>
            <person name="Nielsen M.R."/>
            <person name="Sondergaard T.E."/>
            <person name="Sorensen J.L."/>
            <person name="Fitzpatrick D.A."/>
            <person name="Frisvad J.C."/>
            <person name="Nielsen K.L."/>
        </authorList>
    </citation>
    <scope>NUCLEOTIDE SEQUENCE</scope>
    <source>
        <strain evidence="9">IBT 35673</strain>
    </source>
</reference>
<dbReference type="GO" id="GO:0005634">
    <property type="term" value="C:nucleus"/>
    <property type="evidence" value="ECO:0007669"/>
    <property type="project" value="TreeGrafter"/>
</dbReference>
<dbReference type="Proteomes" id="UP001147695">
    <property type="component" value="Unassembled WGS sequence"/>
</dbReference>
<feature type="domain" description="Xylanolytic transcriptional activator regulatory" evidence="8">
    <location>
        <begin position="111"/>
        <end position="183"/>
    </location>
</feature>
<evidence type="ECO:0000259" key="8">
    <source>
        <dbReference type="SMART" id="SM00906"/>
    </source>
</evidence>
<feature type="region of interest" description="Disordered" evidence="7">
    <location>
        <begin position="164"/>
        <end position="184"/>
    </location>
</feature>
<evidence type="ECO:0000256" key="1">
    <source>
        <dbReference type="ARBA" id="ARBA00022723"/>
    </source>
</evidence>
<keyword evidence="2" id="KW-0862">Zinc</keyword>
<dbReference type="PANTHER" id="PTHR31944:SF129">
    <property type="entry name" value="ASPYRIDONES CLUSTER REGULATOR APDR-RELATED"/>
    <property type="match status" value="1"/>
</dbReference>